<keyword evidence="2" id="KW-1185">Reference proteome</keyword>
<reference evidence="1 2" key="1">
    <citation type="submission" date="2024-01" db="EMBL/GenBank/DDBJ databases">
        <title>A draft genome for the cacao thread blight pathogen Marasmiellus scandens.</title>
        <authorList>
            <person name="Baruah I.K."/>
            <person name="Leung J."/>
            <person name="Bukari Y."/>
            <person name="Amoako-Attah I."/>
            <person name="Meinhardt L.W."/>
            <person name="Bailey B.A."/>
            <person name="Cohen S.P."/>
        </authorList>
    </citation>
    <scope>NUCLEOTIDE SEQUENCE [LARGE SCALE GENOMIC DNA]</scope>
    <source>
        <strain evidence="1 2">GH-19</strain>
    </source>
</reference>
<dbReference type="Proteomes" id="UP001498398">
    <property type="component" value="Unassembled WGS sequence"/>
</dbReference>
<name>A0ABR1IWT1_9AGAR</name>
<proteinExistence type="predicted"/>
<dbReference type="EMBL" id="JBANRG010000054">
    <property type="protein sequence ID" value="KAK7443460.1"/>
    <property type="molecule type" value="Genomic_DNA"/>
</dbReference>
<sequence length="146" mass="16304">MIQSSEERTHKFSLGNLLQEAPNLRGGSTILQQVSILAKTSDSFQAGSFHASLPIPHVNAYEDQDVDTLPSLRSLEVKFAVYTNQQVSTHISEKEVGNLFQYLNTPSLTDLSVQVTYYGHSNVMNIMTLMPFDSLPERSLYSLHSL</sequence>
<gene>
    <name evidence="1" type="ORF">VKT23_015633</name>
</gene>
<accession>A0ABR1IWT1</accession>
<evidence type="ECO:0000313" key="1">
    <source>
        <dbReference type="EMBL" id="KAK7443460.1"/>
    </source>
</evidence>
<comment type="caution">
    <text evidence="1">The sequence shown here is derived from an EMBL/GenBank/DDBJ whole genome shotgun (WGS) entry which is preliminary data.</text>
</comment>
<evidence type="ECO:0000313" key="2">
    <source>
        <dbReference type="Proteomes" id="UP001498398"/>
    </source>
</evidence>
<protein>
    <submittedName>
        <fullName evidence="1">Uncharacterized protein</fullName>
    </submittedName>
</protein>
<organism evidence="1 2">
    <name type="scientific">Marasmiellus scandens</name>
    <dbReference type="NCBI Taxonomy" id="2682957"/>
    <lineage>
        <taxon>Eukaryota</taxon>
        <taxon>Fungi</taxon>
        <taxon>Dikarya</taxon>
        <taxon>Basidiomycota</taxon>
        <taxon>Agaricomycotina</taxon>
        <taxon>Agaricomycetes</taxon>
        <taxon>Agaricomycetidae</taxon>
        <taxon>Agaricales</taxon>
        <taxon>Marasmiineae</taxon>
        <taxon>Omphalotaceae</taxon>
        <taxon>Marasmiellus</taxon>
    </lineage>
</organism>